<dbReference type="InterPro" id="IPR020846">
    <property type="entry name" value="MFS_dom"/>
</dbReference>
<dbReference type="OrthoDB" id="8595469at2"/>
<dbReference type="AlphaFoldDB" id="A0A134A455"/>
<comment type="subcellular location">
    <subcellularLocation>
        <location evidence="1">Cell membrane</location>
        <topology evidence="1">Multi-pass membrane protein</topology>
    </subcellularLocation>
</comment>
<dbReference type="PROSITE" id="PS50850">
    <property type="entry name" value="MFS"/>
    <property type="match status" value="1"/>
</dbReference>
<dbReference type="InterPro" id="IPR011701">
    <property type="entry name" value="MFS"/>
</dbReference>
<feature type="transmembrane region" description="Helical" evidence="7">
    <location>
        <begin position="240"/>
        <end position="259"/>
    </location>
</feature>
<dbReference type="GO" id="GO:0022857">
    <property type="term" value="F:transmembrane transporter activity"/>
    <property type="evidence" value="ECO:0007669"/>
    <property type="project" value="InterPro"/>
</dbReference>
<dbReference type="Proteomes" id="UP000070355">
    <property type="component" value="Unassembled WGS sequence"/>
</dbReference>
<dbReference type="GO" id="GO:0005886">
    <property type="term" value="C:plasma membrane"/>
    <property type="evidence" value="ECO:0007669"/>
    <property type="project" value="UniProtKB-SubCell"/>
</dbReference>
<gene>
    <name evidence="9" type="ORF">HMPREF3186_00402</name>
</gene>
<evidence type="ECO:0000256" key="7">
    <source>
        <dbReference type="SAM" id="Phobius"/>
    </source>
</evidence>
<feature type="transmembrane region" description="Helical" evidence="7">
    <location>
        <begin position="114"/>
        <end position="132"/>
    </location>
</feature>
<evidence type="ECO:0000256" key="3">
    <source>
        <dbReference type="ARBA" id="ARBA00022475"/>
    </source>
</evidence>
<evidence type="ECO:0000256" key="1">
    <source>
        <dbReference type="ARBA" id="ARBA00004651"/>
    </source>
</evidence>
<evidence type="ECO:0000256" key="2">
    <source>
        <dbReference type="ARBA" id="ARBA00022448"/>
    </source>
</evidence>
<dbReference type="EMBL" id="LSDC01000022">
    <property type="protein sequence ID" value="KXB62457.1"/>
    <property type="molecule type" value="Genomic_DNA"/>
</dbReference>
<evidence type="ECO:0000256" key="4">
    <source>
        <dbReference type="ARBA" id="ARBA00022692"/>
    </source>
</evidence>
<feature type="domain" description="Major facilitator superfamily (MFS) profile" evidence="8">
    <location>
        <begin position="15"/>
        <end position="427"/>
    </location>
</feature>
<feature type="transmembrane region" description="Helical" evidence="7">
    <location>
        <begin position="86"/>
        <end position="108"/>
    </location>
</feature>
<dbReference type="RefSeq" id="WP_060913684.1">
    <property type="nucleotide sequence ID" value="NZ_JAGZGJ010000029.1"/>
</dbReference>
<feature type="transmembrane region" description="Helical" evidence="7">
    <location>
        <begin position="144"/>
        <end position="165"/>
    </location>
</feature>
<feature type="transmembrane region" description="Helical" evidence="7">
    <location>
        <begin position="12"/>
        <end position="33"/>
    </location>
</feature>
<feature type="transmembrane region" description="Helical" evidence="7">
    <location>
        <begin position="177"/>
        <end position="194"/>
    </location>
</feature>
<reference evidence="10" key="1">
    <citation type="submission" date="2016-01" db="EMBL/GenBank/DDBJ databases">
        <authorList>
            <person name="Mitreva M."/>
            <person name="Pepin K.H."/>
            <person name="Mihindukulasuriya K.A."/>
            <person name="Fulton R."/>
            <person name="Fronick C."/>
            <person name="O'Laughlin M."/>
            <person name="Miner T."/>
            <person name="Herter B."/>
            <person name="Rosa B.A."/>
            <person name="Cordes M."/>
            <person name="Tomlinson C."/>
            <person name="Wollam A."/>
            <person name="Palsikar V.B."/>
            <person name="Mardis E.R."/>
            <person name="Wilson R.K."/>
        </authorList>
    </citation>
    <scope>NUCLEOTIDE SEQUENCE [LARGE SCALE GENOMIC DNA]</scope>
    <source>
        <strain evidence="10">DNF01167</strain>
    </source>
</reference>
<evidence type="ECO:0000256" key="6">
    <source>
        <dbReference type="ARBA" id="ARBA00023136"/>
    </source>
</evidence>
<keyword evidence="2" id="KW-0813">Transport</keyword>
<keyword evidence="5 7" id="KW-1133">Transmembrane helix</keyword>
<dbReference type="Pfam" id="PF07690">
    <property type="entry name" value="MFS_1"/>
    <property type="match status" value="1"/>
</dbReference>
<dbReference type="Gene3D" id="1.20.1250.20">
    <property type="entry name" value="MFS general substrate transporter like domains"/>
    <property type="match status" value="2"/>
</dbReference>
<feature type="transmembrane region" description="Helical" evidence="7">
    <location>
        <begin position="279"/>
        <end position="298"/>
    </location>
</feature>
<feature type="transmembrane region" description="Helical" evidence="7">
    <location>
        <begin position="368"/>
        <end position="391"/>
    </location>
</feature>
<comment type="caution">
    <text evidence="9">The sequence shown here is derived from an EMBL/GenBank/DDBJ whole genome shotgun (WGS) entry which is preliminary data.</text>
</comment>
<proteinExistence type="predicted"/>
<feature type="transmembrane region" description="Helical" evidence="7">
    <location>
        <begin position="334"/>
        <end position="356"/>
    </location>
</feature>
<name>A0A134A455_9BACL</name>
<protein>
    <submittedName>
        <fullName evidence="9">Transporter, major facilitator family protein</fullName>
    </submittedName>
</protein>
<dbReference type="STRING" id="1379.HMPREF3186_00402"/>
<dbReference type="PANTHER" id="PTHR43124">
    <property type="entry name" value="PURINE EFFLUX PUMP PBUE"/>
    <property type="match status" value="1"/>
</dbReference>
<evidence type="ECO:0000259" key="8">
    <source>
        <dbReference type="PROSITE" id="PS50850"/>
    </source>
</evidence>
<dbReference type="PANTHER" id="PTHR43124:SF3">
    <property type="entry name" value="CHLORAMPHENICOL EFFLUX PUMP RV0191"/>
    <property type="match status" value="1"/>
</dbReference>
<dbReference type="PATRIC" id="fig|1379.3.peg.399"/>
<keyword evidence="3" id="KW-1003">Cell membrane</keyword>
<evidence type="ECO:0000256" key="5">
    <source>
        <dbReference type="ARBA" id="ARBA00022989"/>
    </source>
</evidence>
<feature type="transmembrane region" description="Helical" evidence="7">
    <location>
        <begin position="310"/>
        <end position="328"/>
    </location>
</feature>
<sequence>MELSANSPTRKQGIIMFAILIAAYVVFATNWVAGSNLSKQITDHYFNGEKVSPIISEVVNYTITIARIIANLLAAFILIKLHPKKAAILALFCLCFSFFAIFTQNYWLYTFSRMIMAFGGSMIIVFINSFVAKFIPNDKKIMTSAIITAAYNVGAALVAILFLLFKEHFVEDWRYTMIGFSIFSIILFICWLIFSHDFEPTITWKHPNYFVYKLLIESKETLHEEDAKKYTYADGFKDKFIYVFSLGFGGFLFLYVMPLVSLPRVVAEHAHNSSFKPEFMILTVTLGGIIGTLFSLMVTRKLNFRRKPFLIAHGVLMIGFMALGLTFVSTNVVLSYIMFSLSGFFMYSQYPVYLNLPYELPNMNSQRLTIMFGIFWAFGYAIYTLFNFTWSLVLNHMGYNSSIIFYLLGSLIYIIFVFTFPETRPKK</sequence>
<keyword evidence="4 7" id="KW-0812">Transmembrane</keyword>
<evidence type="ECO:0000313" key="10">
    <source>
        <dbReference type="Proteomes" id="UP000070355"/>
    </source>
</evidence>
<dbReference type="SUPFAM" id="SSF103473">
    <property type="entry name" value="MFS general substrate transporter"/>
    <property type="match status" value="1"/>
</dbReference>
<evidence type="ECO:0000313" key="9">
    <source>
        <dbReference type="EMBL" id="KXB62457.1"/>
    </source>
</evidence>
<dbReference type="InterPro" id="IPR036259">
    <property type="entry name" value="MFS_trans_sf"/>
</dbReference>
<organism evidence="9 10">
    <name type="scientific">Gemella haemolysans</name>
    <dbReference type="NCBI Taxonomy" id="1379"/>
    <lineage>
        <taxon>Bacteria</taxon>
        <taxon>Bacillati</taxon>
        <taxon>Bacillota</taxon>
        <taxon>Bacilli</taxon>
        <taxon>Bacillales</taxon>
        <taxon>Gemellaceae</taxon>
        <taxon>Gemella</taxon>
    </lineage>
</organism>
<feature type="transmembrane region" description="Helical" evidence="7">
    <location>
        <begin position="58"/>
        <end position="79"/>
    </location>
</feature>
<keyword evidence="6 7" id="KW-0472">Membrane</keyword>
<dbReference type="InterPro" id="IPR050189">
    <property type="entry name" value="MFS_Efflux_Transporters"/>
</dbReference>
<feature type="transmembrane region" description="Helical" evidence="7">
    <location>
        <begin position="403"/>
        <end position="421"/>
    </location>
</feature>
<accession>A0A134A455</accession>
<dbReference type="CDD" id="cd06174">
    <property type="entry name" value="MFS"/>
    <property type="match status" value="1"/>
</dbReference>